<feature type="repeat" description="TPR" evidence="1">
    <location>
        <begin position="163"/>
        <end position="196"/>
    </location>
</feature>
<comment type="caution">
    <text evidence="3">The sequence shown here is derived from an EMBL/GenBank/DDBJ whole genome shotgun (WGS) entry which is preliminary data.</text>
</comment>
<dbReference type="SMART" id="SM00028">
    <property type="entry name" value="TPR"/>
    <property type="match status" value="3"/>
</dbReference>
<protein>
    <recommendedName>
        <fullName evidence="5">Chloroplast lumen common family protein</fullName>
    </recommendedName>
</protein>
<reference evidence="3 4" key="1">
    <citation type="submission" date="2024-01" db="EMBL/GenBank/DDBJ databases">
        <title>The complete chloroplast genome sequence of Lithospermum erythrorhizon: insights into the phylogenetic relationship among Boraginaceae species and the maternal lineages of purple gromwells.</title>
        <authorList>
            <person name="Okada T."/>
            <person name="Watanabe K."/>
        </authorList>
    </citation>
    <scope>NUCLEOTIDE SEQUENCE [LARGE SCALE GENOMIC DNA]</scope>
</reference>
<dbReference type="EMBL" id="BAABME010004184">
    <property type="protein sequence ID" value="GAA0161459.1"/>
    <property type="molecule type" value="Genomic_DNA"/>
</dbReference>
<dbReference type="AlphaFoldDB" id="A0AAV3QBR8"/>
<evidence type="ECO:0000256" key="1">
    <source>
        <dbReference type="PROSITE-ProRule" id="PRU00339"/>
    </source>
</evidence>
<gene>
    <name evidence="3" type="ORF">LIER_17770</name>
</gene>
<dbReference type="Gene3D" id="1.25.40.10">
    <property type="entry name" value="Tetratricopeptide repeat domain"/>
    <property type="match status" value="1"/>
</dbReference>
<feature type="region of interest" description="Disordered" evidence="2">
    <location>
        <begin position="132"/>
        <end position="153"/>
    </location>
</feature>
<keyword evidence="4" id="KW-1185">Reference proteome</keyword>
<evidence type="ECO:0000313" key="3">
    <source>
        <dbReference type="EMBL" id="GAA0161459.1"/>
    </source>
</evidence>
<evidence type="ECO:0008006" key="5">
    <source>
        <dbReference type="Google" id="ProtNLM"/>
    </source>
</evidence>
<dbReference type="InterPro" id="IPR019734">
    <property type="entry name" value="TPR_rpt"/>
</dbReference>
<evidence type="ECO:0000313" key="4">
    <source>
        <dbReference type="Proteomes" id="UP001454036"/>
    </source>
</evidence>
<keyword evidence="1" id="KW-0802">TPR repeat</keyword>
<name>A0AAV3QBR8_LITER</name>
<dbReference type="InterPro" id="IPR011990">
    <property type="entry name" value="TPR-like_helical_dom_sf"/>
</dbReference>
<evidence type="ECO:0000256" key="2">
    <source>
        <dbReference type="SAM" id="MobiDB-lite"/>
    </source>
</evidence>
<dbReference type="PANTHER" id="PTHR26312">
    <property type="entry name" value="TETRATRICOPEPTIDE REPEAT PROTEIN 5"/>
    <property type="match status" value="1"/>
</dbReference>
<organism evidence="3 4">
    <name type="scientific">Lithospermum erythrorhizon</name>
    <name type="common">Purple gromwell</name>
    <name type="synonym">Lithospermum officinale var. erythrorhizon</name>
    <dbReference type="NCBI Taxonomy" id="34254"/>
    <lineage>
        <taxon>Eukaryota</taxon>
        <taxon>Viridiplantae</taxon>
        <taxon>Streptophyta</taxon>
        <taxon>Embryophyta</taxon>
        <taxon>Tracheophyta</taxon>
        <taxon>Spermatophyta</taxon>
        <taxon>Magnoliopsida</taxon>
        <taxon>eudicotyledons</taxon>
        <taxon>Gunneridae</taxon>
        <taxon>Pentapetalae</taxon>
        <taxon>asterids</taxon>
        <taxon>lamiids</taxon>
        <taxon>Boraginales</taxon>
        <taxon>Boraginaceae</taxon>
        <taxon>Boraginoideae</taxon>
        <taxon>Lithospermeae</taxon>
        <taxon>Lithospermum</taxon>
    </lineage>
</organism>
<feature type="repeat" description="TPR" evidence="1">
    <location>
        <begin position="274"/>
        <end position="307"/>
    </location>
</feature>
<dbReference type="PROSITE" id="PS50005">
    <property type="entry name" value="TPR"/>
    <property type="match status" value="2"/>
</dbReference>
<dbReference type="SUPFAM" id="SSF48452">
    <property type="entry name" value="TPR-like"/>
    <property type="match status" value="1"/>
</dbReference>
<dbReference type="PANTHER" id="PTHR26312:SF67">
    <property type="entry name" value="PROTEIN SLOW GREEN 1, CHLOROPLASTIC"/>
    <property type="match status" value="1"/>
</dbReference>
<proteinExistence type="predicted"/>
<feature type="compositionally biased region" description="Basic and acidic residues" evidence="2">
    <location>
        <begin position="137"/>
        <end position="153"/>
    </location>
</feature>
<dbReference type="GO" id="GO:0009535">
    <property type="term" value="C:chloroplast thylakoid membrane"/>
    <property type="evidence" value="ECO:0007669"/>
    <property type="project" value="TreeGrafter"/>
</dbReference>
<accession>A0AAV3QBR8</accession>
<sequence>MNSITPKLTTTLNTLHPISPFSLPNPSTALIIKSSFSDNPHKTTLNPQNNLKPLEKLQSFPLKTTFSTNPATPFNLILKASSSDNSCQNPQKFQSLSIFKPTFVAAVATTALLFSSFNGIVKPAIAVTVSPPPPTVETERGEIQSEEKERDIEEHLVSCPNDVDALRNLMEIKIKNQKFDEAMSVIDRLIEIEPNEVEWPLLKSHLYVYNGDIESAKMRFSEIIDKDPLRVEAYHGLVMAASQDDNVSELKGILERVEEGMKLAKKQNKKSDLRDFKLLIAQVRVIEGKYNEALKVYQELVKEEPRDFRPYLCQGIIYTLLRKNSEAEKSFEKYRRLVPKGHPYARYFDDNMIATKLFAQKVESERAGMKV</sequence>
<dbReference type="Proteomes" id="UP001454036">
    <property type="component" value="Unassembled WGS sequence"/>
</dbReference>